<evidence type="ECO:0000313" key="3">
    <source>
        <dbReference type="Proteomes" id="UP000596351"/>
    </source>
</evidence>
<feature type="chain" id="PRO_5046523316" description="Lipoprotein" evidence="1">
    <location>
        <begin position="24"/>
        <end position="135"/>
    </location>
</feature>
<evidence type="ECO:0000256" key="1">
    <source>
        <dbReference type="SAM" id="SignalP"/>
    </source>
</evidence>
<dbReference type="Proteomes" id="UP000596351">
    <property type="component" value="Chromosome"/>
</dbReference>
<proteinExistence type="predicted"/>
<dbReference type="EMBL" id="CP032405">
    <property type="protein sequence ID" value="QRF52171.1"/>
    <property type="molecule type" value="Genomic_DNA"/>
</dbReference>
<reference evidence="2 3" key="1">
    <citation type="submission" date="2018-09" db="EMBL/GenBank/DDBJ databases">
        <title>Rhizobium sp. MAE2-X.</title>
        <authorList>
            <person name="Lee Y."/>
            <person name="Jeon C.O."/>
        </authorList>
    </citation>
    <scope>NUCLEOTIDE SEQUENCE [LARGE SCALE GENOMIC DNA]</scope>
    <source>
        <strain evidence="2 3">MAE2-X</strain>
    </source>
</reference>
<sequence>MKKMVSSGLVCLLSLTACSTSSEAPKPAASPAIEEAFFDYTLEVGKARLLQRKCPELAMNFDGLMAELRSRPQLAGSQGRLSADSIDKGRLADAFDRFEKQNGLYRADQSAYCAFGKKQIAAKTRTGRLLQLRSK</sequence>
<gene>
    <name evidence="2" type="ORF">D4A92_12345</name>
</gene>
<keyword evidence="1" id="KW-0732">Signal</keyword>
<evidence type="ECO:0008006" key="4">
    <source>
        <dbReference type="Google" id="ProtNLM"/>
    </source>
</evidence>
<dbReference type="Pfam" id="PF17267">
    <property type="entry name" value="DUF5333"/>
    <property type="match status" value="1"/>
</dbReference>
<name>A0ABX7EXP4_9HYPH</name>
<dbReference type="PROSITE" id="PS51257">
    <property type="entry name" value="PROKAR_LIPOPROTEIN"/>
    <property type="match status" value="1"/>
</dbReference>
<keyword evidence="3" id="KW-1185">Reference proteome</keyword>
<evidence type="ECO:0000313" key="2">
    <source>
        <dbReference type="EMBL" id="QRF52171.1"/>
    </source>
</evidence>
<accession>A0ABX7EXP4</accession>
<dbReference type="InterPro" id="IPR020349">
    <property type="entry name" value="Uncharacterised_14.7kDa"/>
</dbReference>
<feature type="signal peptide" evidence="1">
    <location>
        <begin position="1"/>
        <end position="23"/>
    </location>
</feature>
<protein>
    <recommendedName>
        <fullName evidence="4">Lipoprotein</fullName>
    </recommendedName>
</protein>
<organism evidence="2 3">
    <name type="scientific">Rhizobium rosettiformans</name>
    <dbReference type="NCBI Taxonomy" id="1368430"/>
    <lineage>
        <taxon>Bacteria</taxon>
        <taxon>Pseudomonadati</taxon>
        <taxon>Pseudomonadota</taxon>
        <taxon>Alphaproteobacteria</taxon>
        <taxon>Hyphomicrobiales</taxon>
        <taxon>Rhizobiaceae</taxon>
        <taxon>Rhizobium/Agrobacterium group</taxon>
        <taxon>Rhizobium</taxon>
    </lineage>
</organism>